<dbReference type="RefSeq" id="WP_184283105.1">
    <property type="nucleotide sequence ID" value="NZ_BAAAPG010000001.1"/>
</dbReference>
<dbReference type="PIRSF" id="PIRSF016719">
    <property type="entry name" value="UCP016719"/>
    <property type="match status" value="1"/>
</dbReference>
<dbReference type="InterPro" id="IPR048502">
    <property type="entry name" value="NamZ_N"/>
</dbReference>
<dbReference type="PANTHER" id="PTHR42915:SF1">
    <property type="entry name" value="PEPTIDOGLYCAN BETA-N-ACETYLMURAMIDASE NAMZ"/>
    <property type="match status" value="1"/>
</dbReference>
<sequence>MLLGIDRLVRRDISPDLLARLSSSTLGMLTNDLALTSDLVRGREPLAASGWDVSVFFGPEHGLSGRAREGEHVGDDADPVTGVPVRSLYGAHVRPTTADLAGLDAVLVDLPDVGARFYTYIWTMSHLLEACADADVAVIVLDRPNPLGGDLGHAEGPMLDEDARSLVGRWAMPIRHGLTIGELARHWVRTRHLDVELEVVEVAGWHRHRTALGRAELTWMPPSPNLPSAATALLYPGTCLAEGVNVSEGRSTAVPFRVIAAPFIDGERYAAAIADAGLPGVVAVPYGFTPLVRDHSGESCEGVILHVTDPDALRPVHTGVRLLSLLEQVHPGALEERTLMPMPGESDWTPLEKLFGVKGAFTQIVDGEWDDADRLAVPEWREQVAEDLLYR</sequence>
<dbReference type="Gene3D" id="3.90.1150.140">
    <property type="match status" value="1"/>
</dbReference>
<reference evidence="3 4" key="1">
    <citation type="submission" date="2020-08" db="EMBL/GenBank/DDBJ databases">
        <title>Sequencing the genomes of 1000 actinobacteria strains.</title>
        <authorList>
            <person name="Klenk H.-P."/>
        </authorList>
    </citation>
    <scope>NUCLEOTIDE SEQUENCE [LARGE SCALE GENOMIC DNA]</scope>
    <source>
        <strain evidence="3 4">DSM 24823</strain>
    </source>
</reference>
<evidence type="ECO:0000313" key="3">
    <source>
        <dbReference type="EMBL" id="MBB5743289.1"/>
    </source>
</evidence>
<protein>
    <submittedName>
        <fullName evidence="3">Uncharacterized protein YbbC (DUF1343 family)</fullName>
    </submittedName>
</protein>
<dbReference type="PANTHER" id="PTHR42915">
    <property type="entry name" value="HYPOTHETICAL 460 KDA PROTEIN IN FEUA-SIGW INTERGENIC REGION [PRECURSOR]"/>
    <property type="match status" value="1"/>
</dbReference>
<accession>A0A7W9CCW8</accession>
<keyword evidence="4" id="KW-1185">Reference proteome</keyword>
<gene>
    <name evidence="3" type="ORF">HD600_001786</name>
</gene>
<dbReference type="Proteomes" id="UP000517712">
    <property type="component" value="Unassembled WGS sequence"/>
</dbReference>
<name>A0A7W9CCW8_9MICO</name>
<comment type="caution">
    <text evidence="3">The sequence shown here is derived from an EMBL/GenBank/DDBJ whole genome shotgun (WGS) entry which is preliminary data.</text>
</comment>
<organism evidence="3 4">
    <name type="scientific">Microbacterium ginsengiterrae</name>
    <dbReference type="NCBI Taxonomy" id="546115"/>
    <lineage>
        <taxon>Bacteria</taxon>
        <taxon>Bacillati</taxon>
        <taxon>Actinomycetota</taxon>
        <taxon>Actinomycetes</taxon>
        <taxon>Micrococcales</taxon>
        <taxon>Microbacteriaceae</taxon>
        <taxon>Microbacterium</taxon>
    </lineage>
</organism>
<evidence type="ECO:0000259" key="2">
    <source>
        <dbReference type="Pfam" id="PF20732"/>
    </source>
</evidence>
<evidence type="ECO:0000259" key="1">
    <source>
        <dbReference type="Pfam" id="PF07075"/>
    </source>
</evidence>
<dbReference type="Pfam" id="PF20732">
    <property type="entry name" value="NamZ_C"/>
    <property type="match status" value="1"/>
</dbReference>
<proteinExistence type="predicted"/>
<dbReference type="Pfam" id="PF07075">
    <property type="entry name" value="NamZ_N"/>
    <property type="match status" value="1"/>
</dbReference>
<dbReference type="InterPro" id="IPR048503">
    <property type="entry name" value="NamZ_C"/>
</dbReference>
<dbReference type="Gene3D" id="3.40.50.12170">
    <property type="entry name" value="Uncharacterised protein PF07075, DUF1343"/>
    <property type="match status" value="1"/>
</dbReference>
<dbReference type="GO" id="GO:0033922">
    <property type="term" value="F:peptidoglycan beta-N-acetylmuramidase activity"/>
    <property type="evidence" value="ECO:0007669"/>
    <property type="project" value="InterPro"/>
</dbReference>
<dbReference type="EMBL" id="JACHMU010000001">
    <property type="protein sequence ID" value="MBB5743289.1"/>
    <property type="molecule type" value="Genomic_DNA"/>
</dbReference>
<feature type="domain" description="Peptidoglycan beta-N-acetylmuramidase NamZ C-terminal" evidence="2">
    <location>
        <begin position="233"/>
        <end position="368"/>
    </location>
</feature>
<feature type="domain" description="Peptidoglycan beta-N-acetylmuramidase NamZ N-terminal" evidence="1">
    <location>
        <begin position="27"/>
        <end position="228"/>
    </location>
</feature>
<dbReference type="AlphaFoldDB" id="A0A7W9CCW8"/>
<evidence type="ECO:0000313" key="4">
    <source>
        <dbReference type="Proteomes" id="UP000517712"/>
    </source>
</evidence>
<dbReference type="InterPro" id="IPR008302">
    <property type="entry name" value="NamZ"/>
</dbReference>